<feature type="domain" description="Putative zinc-finger" evidence="2">
    <location>
        <begin position="6"/>
        <end position="39"/>
    </location>
</feature>
<evidence type="ECO:0000259" key="2">
    <source>
        <dbReference type="Pfam" id="PF13490"/>
    </source>
</evidence>
<keyword evidence="1" id="KW-0812">Transmembrane</keyword>
<keyword evidence="1" id="KW-0472">Membrane</keyword>
<dbReference type="Gene3D" id="1.10.10.1320">
    <property type="entry name" value="Anti-sigma factor, zinc-finger domain"/>
    <property type="match status" value="1"/>
</dbReference>
<keyword evidence="1" id="KW-1133">Transmembrane helix</keyword>
<proteinExistence type="predicted"/>
<accession>A0ABR7RGG2</accession>
<gene>
    <name evidence="3" type="ORF">IBL26_01005</name>
</gene>
<keyword evidence="4" id="KW-1185">Reference proteome</keyword>
<organism evidence="3 4">
    <name type="scientific">Teichococcus aerophilus</name>
    <dbReference type="NCBI Taxonomy" id="1224513"/>
    <lineage>
        <taxon>Bacteria</taxon>
        <taxon>Pseudomonadati</taxon>
        <taxon>Pseudomonadota</taxon>
        <taxon>Alphaproteobacteria</taxon>
        <taxon>Acetobacterales</taxon>
        <taxon>Roseomonadaceae</taxon>
        <taxon>Roseomonas</taxon>
    </lineage>
</organism>
<comment type="caution">
    <text evidence="3">The sequence shown here is derived from an EMBL/GenBank/DDBJ whole genome shotgun (WGS) entry which is preliminary data.</text>
</comment>
<feature type="transmembrane region" description="Helical" evidence="1">
    <location>
        <begin position="89"/>
        <end position="108"/>
    </location>
</feature>
<evidence type="ECO:0000256" key="1">
    <source>
        <dbReference type="SAM" id="Phobius"/>
    </source>
</evidence>
<sequence length="245" mass="26676">MSSNHCQEMRLLLQADVDGELQAAEAARVAAHLDSCPDCSRLQQQLLALSATLRDTLPKHSAPEHLRQAVRARLRGAPGRQAAARRWPVGIASALVGIAASLALFAVLPMRGADGMQDWVVAAHVRALQPQHLLDVASTDRHTVKPWFAGRLSFSPPVRDLAADGFPLIGARLDSLPGSEAAVLVYRRREHVINLFIWPATAEGETAEGSRDGYNFVHWAADGMTFWAVSDLNAQELLEFAGRVR</sequence>
<dbReference type="RefSeq" id="WP_187782567.1">
    <property type="nucleotide sequence ID" value="NZ_JACTVA010000001.1"/>
</dbReference>
<dbReference type="Proteomes" id="UP000626026">
    <property type="component" value="Unassembled WGS sequence"/>
</dbReference>
<name>A0ABR7RGG2_9PROT</name>
<dbReference type="Pfam" id="PF13490">
    <property type="entry name" value="zf-HC2"/>
    <property type="match status" value="1"/>
</dbReference>
<reference evidence="3 4" key="1">
    <citation type="journal article" date="2013" name="Int. J. Syst. Evol. Microbiol.">
        <title>Roseomonas aerophila sp. nov., isolated from air.</title>
        <authorList>
            <person name="Kim S.J."/>
            <person name="Weon H.Y."/>
            <person name="Ahn J.H."/>
            <person name="Hong S.B."/>
            <person name="Seok S.J."/>
            <person name="Whang K.S."/>
            <person name="Kwon S.W."/>
        </authorList>
    </citation>
    <scope>NUCLEOTIDE SEQUENCE [LARGE SCALE GENOMIC DNA]</scope>
    <source>
        <strain evidence="3 4">NBRC 108923</strain>
    </source>
</reference>
<protein>
    <submittedName>
        <fullName evidence="3">Anti-sigma factor</fullName>
    </submittedName>
</protein>
<evidence type="ECO:0000313" key="3">
    <source>
        <dbReference type="EMBL" id="MBC9205396.1"/>
    </source>
</evidence>
<dbReference type="InterPro" id="IPR041916">
    <property type="entry name" value="Anti_sigma_zinc_sf"/>
</dbReference>
<evidence type="ECO:0000313" key="4">
    <source>
        <dbReference type="Proteomes" id="UP000626026"/>
    </source>
</evidence>
<dbReference type="EMBL" id="JACTVA010000001">
    <property type="protein sequence ID" value="MBC9205396.1"/>
    <property type="molecule type" value="Genomic_DNA"/>
</dbReference>
<dbReference type="InterPro" id="IPR027383">
    <property type="entry name" value="Znf_put"/>
</dbReference>